<feature type="domain" description="F-box" evidence="1">
    <location>
        <begin position="70"/>
        <end position="118"/>
    </location>
</feature>
<gene>
    <name evidence="2" type="ORF">GMOD_00007673</name>
</gene>
<evidence type="ECO:0000259" key="1">
    <source>
        <dbReference type="PROSITE" id="PS50181"/>
    </source>
</evidence>
<dbReference type="AlphaFoldDB" id="A0A3M7MDW5"/>
<reference evidence="2 3" key="1">
    <citation type="journal article" date="2014" name="PLoS ONE">
        <title>De novo Genome Assembly of the Fungal Plant Pathogen Pyrenophora semeniperda.</title>
        <authorList>
            <person name="Soliai M.M."/>
            <person name="Meyer S.E."/>
            <person name="Udall J.A."/>
            <person name="Elzinga D.E."/>
            <person name="Hermansen R.A."/>
            <person name="Bodily P.M."/>
            <person name="Hart A.A."/>
            <person name="Coleman C.E."/>
        </authorList>
    </citation>
    <scope>NUCLEOTIDE SEQUENCE [LARGE SCALE GENOMIC DNA]</scope>
    <source>
        <strain evidence="2 3">CCB06</strain>
        <tissue evidence="2">Mycelium</tissue>
    </source>
</reference>
<dbReference type="InterPro" id="IPR032675">
    <property type="entry name" value="LRR_dom_sf"/>
</dbReference>
<protein>
    <submittedName>
        <fullName evidence="2">Cyclin-like F-box</fullName>
    </submittedName>
</protein>
<evidence type="ECO:0000313" key="2">
    <source>
        <dbReference type="EMBL" id="RMZ72658.1"/>
    </source>
</evidence>
<dbReference type="OrthoDB" id="5422579at2759"/>
<keyword evidence="3" id="KW-1185">Reference proteome</keyword>
<dbReference type="PROSITE" id="PS50181">
    <property type="entry name" value="FBOX"/>
    <property type="match status" value="1"/>
</dbReference>
<sequence length="613" mass="71162">MFHNLQIRSAKSHRRKPSLTIRSGVTKRRVSAVSAATASNVPSITFMENLFGAEFPEAFDSTDERSFKSKKTILDLPTELLDIVCEYVSKLDIKRLRLASKRLADSVYLRIDRVYISPNRANLDYLRTILAHPRYKGRVHEIVFDGTRLEEYPTLESFRKAIIFGERHIRLAICKRLDEALEIYGDDGIQYYHFLNGEGMFKDTDGYLNDAVKEILLRYEDDFSRDVLARNAMMMSIADSYAVYQDLYREEQEIASQQLDAEALHQALAGFPKLKRITLTSETWWPWNIQPRYNTPFRRSLPSGFRKPVAYSGYDDPVPLGVTHLNQLPEPDRSVCRGYSIVLSALLSMPVPSIEELIFDSSNNSRVGMPWHIFDSNKSAFLDSTKLMFRRTPLNRLQLSFVYCACTSTTHQGSNIKAIIPILLSELRNLEHLDLNMRGWDWYDDQSVTYLLHEQRITTLKTLTLRHCVMSEDELYNLIIALKSVQHVTLCHMTIDGSEPVHWVQTFERLRDYYATTMQISKPHYTIIEPLPSEGGDVGDDGEWLAEHYSHLVDEEVDAFLYREADCPFLETAEREDEWDVIRRDVGWRVYDGDWASRESMSQIYEREGRYEM</sequence>
<dbReference type="SUPFAM" id="SSF52047">
    <property type="entry name" value="RNI-like"/>
    <property type="match status" value="1"/>
</dbReference>
<dbReference type="EMBL" id="KE747833">
    <property type="protein sequence ID" value="RMZ72658.1"/>
    <property type="molecule type" value="Genomic_DNA"/>
</dbReference>
<dbReference type="Proteomes" id="UP000265663">
    <property type="component" value="Unassembled WGS sequence"/>
</dbReference>
<proteinExistence type="predicted"/>
<dbReference type="Gene3D" id="3.80.10.10">
    <property type="entry name" value="Ribonuclease Inhibitor"/>
    <property type="match status" value="1"/>
</dbReference>
<evidence type="ECO:0000313" key="3">
    <source>
        <dbReference type="Proteomes" id="UP000265663"/>
    </source>
</evidence>
<dbReference type="InterPro" id="IPR001810">
    <property type="entry name" value="F-box_dom"/>
</dbReference>
<name>A0A3M7MDW5_9PLEO</name>
<accession>A0A3M7MDW5</accession>
<organism evidence="2 3">
    <name type="scientific">Pyrenophora seminiperda CCB06</name>
    <dbReference type="NCBI Taxonomy" id="1302712"/>
    <lineage>
        <taxon>Eukaryota</taxon>
        <taxon>Fungi</taxon>
        <taxon>Dikarya</taxon>
        <taxon>Ascomycota</taxon>
        <taxon>Pezizomycotina</taxon>
        <taxon>Dothideomycetes</taxon>
        <taxon>Pleosporomycetidae</taxon>
        <taxon>Pleosporales</taxon>
        <taxon>Pleosporineae</taxon>
        <taxon>Pleosporaceae</taxon>
        <taxon>Pyrenophora</taxon>
    </lineage>
</organism>